<sequence length="130" mass="12956">LGGVAGSEVPIAGNAAGFVAGSQLGGMGGASAGGILGGLTAGIACPDEKPCPPCKTVNGLTVPVGTIGYRHDLVPPSKPHHPYPGDHYNLYRANQNPNNCQCFWGNIGASDASNGLPPPPGSIPIADFLN</sequence>
<dbReference type="Proteomes" id="UP000239710">
    <property type="component" value="Unassembled WGS sequence"/>
</dbReference>
<evidence type="ECO:0000313" key="2">
    <source>
        <dbReference type="Proteomes" id="UP000239710"/>
    </source>
</evidence>
<evidence type="ECO:0000313" key="1">
    <source>
        <dbReference type="EMBL" id="PPV06134.1"/>
    </source>
</evidence>
<reference evidence="1 2" key="1">
    <citation type="submission" date="2016-08" db="EMBL/GenBank/DDBJ databases">
        <title>Evolution of the type three secretion system and type three effector repertoires in Xanthomonas.</title>
        <authorList>
            <person name="Merda D."/>
            <person name="Briand M."/>
            <person name="Bosis E."/>
            <person name="Rousseau C."/>
            <person name="Portier P."/>
            <person name="Jacques M.-A."/>
            <person name="Fischer-Le Saux M."/>
        </authorList>
    </citation>
    <scope>NUCLEOTIDE SEQUENCE [LARGE SCALE GENOMIC DNA]</scope>
    <source>
        <strain evidence="1 2">CFBP1976</strain>
    </source>
</reference>
<organism evidence="1 2">
    <name type="scientific">Xanthomonas bromi</name>
    <dbReference type="NCBI Taxonomy" id="56449"/>
    <lineage>
        <taxon>Bacteria</taxon>
        <taxon>Pseudomonadati</taxon>
        <taxon>Pseudomonadota</taxon>
        <taxon>Gammaproteobacteria</taxon>
        <taxon>Lysobacterales</taxon>
        <taxon>Lysobacteraceae</taxon>
        <taxon>Xanthomonas</taxon>
    </lineage>
</organism>
<proteinExistence type="predicted"/>
<feature type="non-terminal residue" evidence="1">
    <location>
        <position position="1"/>
    </location>
</feature>
<gene>
    <name evidence="1" type="ORF">XbrCFBP1976_13950</name>
</gene>
<keyword evidence="2" id="KW-1185">Reference proteome</keyword>
<name>A0ABX5BQ16_9XANT</name>
<comment type="caution">
    <text evidence="1">The sequence shown here is derived from an EMBL/GenBank/DDBJ whole genome shotgun (WGS) entry which is preliminary data.</text>
</comment>
<protein>
    <submittedName>
        <fullName evidence="1">Type IV secretion protein Rhs</fullName>
    </submittedName>
</protein>
<accession>A0ABX5BQ16</accession>
<dbReference type="EMBL" id="MDCE01000019">
    <property type="protein sequence ID" value="PPV06134.1"/>
    <property type="molecule type" value="Genomic_DNA"/>
</dbReference>